<dbReference type="GO" id="GO:0016491">
    <property type="term" value="F:oxidoreductase activity"/>
    <property type="evidence" value="ECO:0007669"/>
    <property type="project" value="UniProtKB-KW"/>
</dbReference>
<dbReference type="InterPro" id="IPR006094">
    <property type="entry name" value="Oxid_FAD_bind_N"/>
</dbReference>
<comment type="caution">
    <text evidence="6">The sequence shown here is derived from an EMBL/GenBank/DDBJ whole genome shotgun (WGS) entry which is preliminary data.</text>
</comment>
<evidence type="ECO:0000313" key="7">
    <source>
        <dbReference type="Proteomes" id="UP001175261"/>
    </source>
</evidence>
<sequence length="564" mass="60731">MFHVFSAATFLPANFSWIKELDVAMILPVLLLSLGGLAGIVNAQAYEPADFNVTAALEELGIEVSELPPLANLAKRAETGACSAACLTLSLLYDKESVLTKADAAYDVFTSSYWSEIQNEVSPRCVFKPSTTKDVSAAVLLSRLTQCPFAVKSGGHAAFAGGSSAEGGITISLEKLNYVRLSCNKKKVTIGPGNRWADVYRKLDTRDLTVAGGRVSSVGTGGLTLGGGISFFSNIYGWACDNVVKYEVVTAAGYIVQVTAKSDPELYWALRGGGNNFGIVTAFTFETLPLPKGEMWGGTKTYLESSFDEVSDAFSNLIASSPKDPNAGSWVAWLQNSGMKLAATELWYAKPDGDQAAIFSEFQNITPIADSTQNRVLHEYTDVLDASNAYGFREVYYGLTVKANAEIAKVARRIFFEELPATAGVAGANPVLIFQGITEGQIAHMSKNGGNALGIEPADGPLYIIHVAAWWENESDDETIYSFISKVLKRIKSESQKLGLASDYVYMNYASTFENVIASYGSQNAERLKKIAASYDPSGVFQKLQPGGFKLDRAPSPNSDYFSG</sequence>
<keyword evidence="7" id="KW-1185">Reference proteome</keyword>
<dbReference type="Gene3D" id="3.40.462.20">
    <property type="match status" value="1"/>
</dbReference>
<evidence type="ECO:0000259" key="5">
    <source>
        <dbReference type="PROSITE" id="PS51387"/>
    </source>
</evidence>
<comment type="similarity">
    <text evidence="1">Belongs to the oxygen-dependent FAD-linked oxidoreductase family.</text>
</comment>
<gene>
    <name evidence="6" type="ORF">NLU13_9960</name>
</gene>
<dbReference type="InterPro" id="IPR050416">
    <property type="entry name" value="FAD-linked_Oxidoreductase"/>
</dbReference>
<organism evidence="6 7">
    <name type="scientific">Sarocladium strictum</name>
    <name type="common">Black bundle disease fungus</name>
    <name type="synonym">Acremonium strictum</name>
    <dbReference type="NCBI Taxonomy" id="5046"/>
    <lineage>
        <taxon>Eukaryota</taxon>
        <taxon>Fungi</taxon>
        <taxon>Dikarya</taxon>
        <taxon>Ascomycota</taxon>
        <taxon>Pezizomycotina</taxon>
        <taxon>Sordariomycetes</taxon>
        <taxon>Hypocreomycetidae</taxon>
        <taxon>Hypocreales</taxon>
        <taxon>Sarocladiaceae</taxon>
        <taxon>Sarocladium</taxon>
    </lineage>
</organism>
<protein>
    <recommendedName>
        <fullName evidence="5">FAD-binding PCMH-type domain-containing protein</fullName>
    </recommendedName>
</protein>
<dbReference type="PANTHER" id="PTHR42973">
    <property type="entry name" value="BINDING OXIDOREDUCTASE, PUTATIVE (AFU_ORTHOLOGUE AFUA_1G17690)-RELATED"/>
    <property type="match status" value="1"/>
</dbReference>
<dbReference type="InterPro" id="IPR036318">
    <property type="entry name" value="FAD-bd_PCMH-like_sf"/>
</dbReference>
<keyword evidence="3" id="KW-0274">FAD</keyword>
<dbReference type="Gene3D" id="3.30.43.10">
    <property type="entry name" value="Uridine Diphospho-n-acetylenolpyruvylglucosamine Reductase, domain 2"/>
    <property type="match status" value="1"/>
</dbReference>
<dbReference type="InterPro" id="IPR012951">
    <property type="entry name" value="BBE"/>
</dbReference>
<dbReference type="Pfam" id="PF01565">
    <property type="entry name" value="FAD_binding_4"/>
    <property type="match status" value="1"/>
</dbReference>
<evidence type="ECO:0000313" key="6">
    <source>
        <dbReference type="EMBL" id="KAK0382654.1"/>
    </source>
</evidence>
<dbReference type="Pfam" id="PF08031">
    <property type="entry name" value="BBE"/>
    <property type="match status" value="1"/>
</dbReference>
<dbReference type="InterPro" id="IPR016167">
    <property type="entry name" value="FAD-bd_PCMH_sub1"/>
</dbReference>
<feature type="domain" description="FAD-binding PCMH-type" evidence="5">
    <location>
        <begin position="119"/>
        <end position="290"/>
    </location>
</feature>
<dbReference type="Gene3D" id="3.30.465.10">
    <property type="match status" value="1"/>
</dbReference>
<dbReference type="SUPFAM" id="SSF56176">
    <property type="entry name" value="FAD-binding/transporter-associated domain-like"/>
    <property type="match status" value="1"/>
</dbReference>
<evidence type="ECO:0000256" key="3">
    <source>
        <dbReference type="ARBA" id="ARBA00022827"/>
    </source>
</evidence>
<name>A0AA39L3K2_SARSR</name>
<dbReference type="GO" id="GO:0071949">
    <property type="term" value="F:FAD binding"/>
    <property type="evidence" value="ECO:0007669"/>
    <property type="project" value="InterPro"/>
</dbReference>
<keyword evidence="4" id="KW-0560">Oxidoreductase</keyword>
<dbReference type="PROSITE" id="PS51387">
    <property type="entry name" value="FAD_PCMH"/>
    <property type="match status" value="1"/>
</dbReference>
<evidence type="ECO:0000256" key="1">
    <source>
        <dbReference type="ARBA" id="ARBA00005466"/>
    </source>
</evidence>
<dbReference type="InterPro" id="IPR016166">
    <property type="entry name" value="FAD-bd_PCMH"/>
</dbReference>
<keyword evidence="2" id="KW-0285">Flavoprotein</keyword>
<dbReference type="Proteomes" id="UP001175261">
    <property type="component" value="Unassembled WGS sequence"/>
</dbReference>
<accession>A0AA39L3K2</accession>
<dbReference type="AlphaFoldDB" id="A0AA39L3K2"/>
<evidence type="ECO:0000256" key="4">
    <source>
        <dbReference type="ARBA" id="ARBA00023002"/>
    </source>
</evidence>
<dbReference type="InterPro" id="IPR016169">
    <property type="entry name" value="FAD-bd_PCMH_sub2"/>
</dbReference>
<proteinExistence type="inferred from homology"/>
<dbReference type="PANTHER" id="PTHR42973:SF34">
    <property type="entry name" value="FAD BINDING DOMAIN PROTEIN (AFU_ORTHOLOGUE AFUA_3G02770)"/>
    <property type="match status" value="1"/>
</dbReference>
<reference evidence="6" key="1">
    <citation type="submission" date="2022-10" db="EMBL/GenBank/DDBJ databases">
        <title>Determination and structural analysis of whole genome sequence of Sarocladium strictum F4-1.</title>
        <authorList>
            <person name="Hu L."/>
            <person name="Jiang Y."/>
        </authorList>
    </citation>
    <scope>NUCLEOTIDE SEQUENCE</scope>
    <source>
        <strain evidence="6">F4-1</strain>
    </source>
</reference>
<dbReference type="EMBL" id="JAPDFR010000011">
    <property type="protein sequence ID" value="KAK0382654.1"/>
    <property type="molecule type" value="Genomic_DNA"/>
</dbReference>
<evidence type="ECO:0000256" key="2">
    <source>
        <dbReference type="ARBA" id="ARBA00022630"/>
    </source>
</evidence>